<dbReference type="RefSeq" id="WP_170165586.1">
    <property type="nucleotide sequence ID" value="NZ_RKHJ01000001.1"/>
</dbReference>
<keyword evidence="5" id="KW-1185">Reference proteome</keyword>
<name>A0A3N2ATC7_9MICO</name>
<gene>
    <name evidence="4" type="ORF">EDD26_1679</name>
</gene>
<dbReference type="InterPro" id="IPR036514">
    <property type="entry name" value="SGNH_hydro_sf"/>
</dbReference>
<evidence type="ECO:0000256" key="1">
    <source>
        <dbReference type="SAM" id="MobiDB-lite"/>
    </source>
</evidence>
<dbReference type="AlphaFoldDB" id="A0A3N2ATC7"/>
<feature type="domain" description="SGNH hydrolase-type esterase" evidence="3">
    <location>
        <begin position="62"/>
        <end position="285"/>
    </location>
</feature>
<evidence type="ECO:0000259" key="3">
    <source>
        <dbReference type="Pfam" id="PF13472"/>
    </source>
</evidence>
<protein>
    <submittedName>
        <fullName evidence="4">GDSL-like lipase/acylhydrolase family protein</fullName>
    </submittedName>
</protein>
<keyword evidence="4" id="KW-0378">Hydrolase</keyword>
<feature type="signal peptide" evidence="2">
    <location>
        <begin position="1"/>
        <end position="32"/>
    </location>
</feature>
<evidence type="ECO:0000256" key="2">
    <source>
        <dbReference type="SAM" id="SignalP"/>
    </source>
</evidence>
<sequence length="297" mass="30546">MPDSRIRSRWPLPRLGAAAVAVAVLLAGCAAAGPSETAAPASEPASAAPDASSTPPAGQLVVLGDSIPFDAPQDCPGCTGFVDAYAAAVGEARGGAPEVQNLSRHDGARVADILEQVERGTVDTALAGAQTVILSAGFNDQPPYWQPDAPCVGEVGTEEQAIDTVIATTPECITEATAAVRADYAQLLAQIRERAPDTEIITLTSYNAWTGWEALDARGPEDSSAAQDVIVSALEQWRDAVCAETEAVGGTCVDLLAPFNGADGRTAAGDLLADDYTHPSQLGNDRIRDELLAASAP</sequence>
<dbReference type="Proteomes" id="UP000275456">
    <property type="component" value="Unassembled WGS sequence"/>
</dbReference>
<dbReference type="EMBL" id="RKHJ01000001">
    <property type="protein sequence ID" value="ROR66297.1"/>
    <property type="molecule type" value="Genomic_DNA"/>
</dbReference>
<dbReference type="InterPro" id="IPR013830">
    <property type="entry name" value="SGNH_hydro"/>
</dbReference>
<feature type="chain" id="PRO_5018137288" evidence="2">
    <location>
        <begin position="33"/>
        <end position="297"/>
    </location>
</feature>
<evidence type="ECO:0000313" key="4">
    <source>
        <dbReference type="EMBL" id="ROR66297.1"/>
    </source>
</evidence>
<dbReference type="Pfam" id="PF13472">
    <property type="entry name" value="Lipase_GDSL_2"/>
    <property type="match status" value="1"/>
</dbReference>
<dbReference type="PROSITE" id="PS51257">
    <property type="entry name" value="PROKAR_LIPOPROTEIN"/>
    <property type="match status" value="1"/>
</dbReference>
<reference evidence="4 5" key="1">
    <citation type="submission" date="2018-11" db="EMBL/GenBank/DDBJ databases">
        <title>Sequencing the genomes of 1000 actinobacteria strains.</title>
        <authorList>
            <person name="Klenk H.-P."/>
        </authorList>
    </citation>
    <scope>NUCLEOTIDE SEQUENCE [LARGE SCALE GENOMIC DNA]</scope>
    <source>
        <strain evidence="4 5">DSM 9580</strain>
    </source>
</reference>
<dbReference type="GO" id="GO:0016787">
    <property type="term" value="F:hydrolase activity"/>
    <property type="evidence" value="ECO:0007669"/>
    <property type="project" value="UniProtKB-KW"/>
</dbReference>
<keyword evidence="2" id="KW-0732">Signal</keyword>
<feature type="region of interest" description="Disordered" evidence="1">
    <location>
        <begin position="35"/>
        <end position="58"/>
    </location>
</feature>
<dbReference type="Gene3D" id="3.40.50.1110">
    <property type="entry name" value="SGNH hydrolase"/>
    <property type="match status" value="1"/>
</dbReference>
<dbReference type="SUPFAM" id="SSF52266">
    <property type="entry name" value="SGNH hydrolase"/>
    <property type="match status" value="1"/>
</dbReference>
<accession>A0A3N2ATC7</accession>
<organism evidence="4 5">
    <name type="scientific">Agrococcus jenensis</name>
    <dbReference type="NCBI Taxonomy" id="46353"/>
    <lineage>
        <taxon>Bacteria</taxon>
        <taxon>Bacillati</taxon>
        <taxon>Actinomycetota</taxon>
        <taxon>Actinomycetes</taxon>
        <taxon>Micrococcales</taxon>
        <taxon>Microbacteriaceae</taxon>
        <taxon>Agrococcus</taxon>
    </lineage>
</organism>
<comment type="caution">
    <text evidence="4">The sequence shown here is derived from an EMBL/GenBank/DDBJ whole genome shotgun (WGS) entry which is preliminary data.</text>
</comment>
<evidence type="ECO:0000313" key="5">
    <source>
        <dbReference type="Proteomes" id="UP000275456"/>
    </source>
</evidence>
<dbReference type="CDD" id="cd00229">
    <property type="entry name" value="SGNH_hydrolase"/>
    <property type="match status" value="1"/>
</dbReference>
<proteinExistence type="predicted"/>